<dbReference type="Gene3D" id="2.120.10.30">
    <property type="entry name" value="TolB, C-terminal domain"/>
    <property type="match status" value="4"/>
</dbReference>
<protein>
    <submittedName>
        <fullName evidence="5">Uncharacterized protein</fullName>
    </submittedName>
</protein>
<dbReference type="EMBL" id="CAJNOE010000016">
    <property type="protein sequence ID" value="CAF0735833.1"/>
    <property type="molecule type" value="Genomic_DNA"/>
</dbReference>
<dbReference type="PANTHER" id="PTHR10680:SF28">
    <property type="entry name" value="SMP-30_GLUCONOLACTONASE_LRE-LIKE REGION DOMAIN-CONTAINING PROTEIN"/>
    <property type="match status" value="1"/>
</dbReference>
<comment type="caution">
    <text evidence="5">The sequence shown here is derived from an EMBL/GenBank/DDBJ whole genome shotgun (WGS) entry which is preliminary data.</text>
</comment>
<evidence type="ECO:0000313" key="5">
    <source>
        <dbReference type="EMBL" id="CAF0735833.1"/>
    </source>
</evidence>
<dbReference type="SUPFAM" id="SSF101898">
    <property type="entry name" value="NHL repeat"/>
    <property type="match status" value="2"/>
</dbReference>
<keyword evidence="1" id="KW-0732">Signal</keyword>
<feature type="repeat" description="NHL" evidence="4">
    <location>
        <begin position="436"/>
        <end position="466"/>
    </location>
</feature>
<evidence type="ECO:0000256" key="3">
    <source>
        <dbReference type="ARBA" id="ARBA00023180"/>
    </source>
</evidence>
<dbReference type="PANTHER" id="PTHR10680">
    <property type="entry name" value="PEPTIDYL-GLYCINE ALPHA-AMIDATING MONOOXYGENASE"/>
    <property type="match status" value="1"/>
</dbReference>
<evidence type="ECO:0000256" key="4">
    <source>
        <dbReference type="PROSITE-ProRule" id="PRU00504"/>
    </source>
</evidence>
<dbReference type="GO" id="GO:0005576">
    <property type="term" value="C:extracellular region"/>
    <property type="evidence" value="ECO:0007669"/>
    <property type="project" value="TreeGrafter"/>
</dbReference>
<organism evidence="5 6">
    <name type="scientific">Adineta steineri</name>
    <dbReference type="NCBI Taxonomy" id="433720"/>
    <lineage>
        <taxon>Eukaryota</taxon>
        <taxon>Metazoa</taxon>
        <taxon>Spiralia</taxon>
        <taxon>Gnathifera</taxon>
        <taxon>Rotifera</taxon>
        <taxon>Eurotatoria</taxon>
        <taxon>Bdelloidea</taxon>
        <taxon>Adinetida</taxon>
        <taxon>Adinetidae</taxon>
        <taxon>Adineta</taxon>
    </lineage>
</organism>
<dbReference type="PROSITE" id="PS51125">
    <property type="entry name" value="NHL"/>
    <property type="match status" value="2"/>
</dbReference>
<dbReference type="InterPro" id="IPR001258">
    <property type="entry name" value="NHL_repeat"/>
</dbReference>
<name>A0A813N7F9_9BILA</name>
<dbReference type="InterPro" id="IPR011042">
    <property type="entry name" value="6-blade_b-propeller_TolB-like"/>
</dbReference>
<keyword evidence="2" id="KW-0677">Repeat</keyword>
<keyword evidence="3" id="KW-0325">Glycoprotein</keyword>
<accession>A0A813N7F9</accession>
<gene>
    <name evidence="5" type="ORF">IZO911_LOCUS3210</name>
</gene>
<evidence type="ECO:0000256" key="1">
    <source>
        <dbReference type="ARBA" id="ARBA00022729"/>
    </source>
</evidence>
<dbReference type="CDD" id="cd05819">
    <property type="entry name" value="NHL"/>
    <property type="match status" value="2"/>
</dbReference>
<feature type="repeat" description="NHL" evidence="4">
    <location>
        <begin position="683"/>
        <end position="714"/>
    </location>
</feature>
<dbReference type="Proteomes" id="UP000663860">
    <property type="component" value="Unassembled WGS sequence"/>
</dbReference>
<dbReference type="SUPFAM" id="SSF63829">
    <property type="entry name" value="Calcium-dependent phosphotriesterase"/>
    <property type="match status" value="1"/>
</dbReference>
<sequence>MYSSALTTNNHKYSPRFWEKPTYYYETIQIDVVTDGFYMIASNSSINTYGYIYNGSFDPFNPFVNLISESSRRCPDGHFWLEVNLRVNVKYILVVTTRYADETGAFSIIVSGLTNTSIERIIRSLRAPAIDIHPSVTWEQNGHIVAGGNGYGIEINQLANPLGLYIYDDDKTIYVTDGNNSRVMAWEFYKKNGQIVAGGNGQGNGSHQLSLASDVIVDKENDCLIICDSENNRVVEWPRRNGKHGVTLISNISCWGLTMDENKSLYIVDVKKHEVRKYRKEKSQGTVVAGGNGIGNRLDQLDHPSYVFVDQYHSVYVSDTKNHRIMKWEEGAQQGIVVAGGQGQGNNLTQLSEPQGIVVDQLGTVYVADYNNSRIMRWPQGAIQGSVIAGGSDSEEQSNQLYCFTVRPSRAPAVDIHPNAKWVQNRINVAGGNGEGENRSQLAYPHGLYVDDDETVYVTDWNNSRVMEWKWYAMNGRVVAGGNERGNGFHQLSLANDVIVDKEEDNLIICDSSNNRVVRWLRQNLTNGETIMSNISCWGLTMDESGVLYVVDVKKHEVIQYSRGESQGTVVAGGNGNGTRLDQLNHPSYVFVDQNHSVYVSDTKNHRVMKWEEGAKQGIVVAGGQGQGNNLKQLSEPRGIVVDQLGTVYVADYYNSRIMRWPQSAIQGSVIAGRSDAKEESNQLYCFIGLSFDPRGNLYAADSCNHRVQKFNIEQTKN</sequence>
<evidence type="ECO:0000256" key="2">
    <source>
        <dbReference type="ARBA" id="ARBA00022737"/>
    </source>
</evidence>
<dbReference type="AlphaFoldDB" id="A0A813N7F9"/>
<proteinExistence type="predicted"/>
<dbReference type="Pfam" id="PF01436">
    <property type="entry name" value="NHL"/>
    <property type="match status" value="4"/>
</dbReference>
<reference evidence="5" key="1">
    <citation type="submission" date="2021-02" db="EMBL/GenBank/DDBJ databases">
        <authorList>
            <person name="Nowell W R."/>
        </authorList>
    </citation>
    <scope>NUCLEOTIDE SEQUENCE</scope>
</reference>
<evidence type="ECO:0000313" key="6">
    <source>
        <dbReference type="Proteomes" id="UP000663860"/>
    </source>
</evidence>